<reference evidence="3" key="1">
    <citation type="journal article" date="2020" name="Stud. Mycol.">
        <title>101 Dothideomycetes genomes: a test case for predicting lifestyles and emergence of pathogens.</title>
        <authorList>
            <person name="Haridas S."/>
            <person name="Albert R."/>
            <person name="Binder M."/>
            <person name="Bloem J."/>
            <person name="Labutti K."/>
            <person name="Salamov A."/>
            <person name="Andreopoulos B."/>
            <person name="Baker S."/>
            <person name="Barry K."/>
            <person name="Bills G."/>
            <person name="Bluhm B."/>
            <person name="Cannon C."/>
            <person name="Castanera R."/>
            <person name="Culley D."/>
            <person name="Daum C."/>
            <person name="Ezra D."/>
            <person name="Gonzalez J."/>
            <person name="Henrissat B."/>
            <person name="Kuo A."/>
            <person name="Liang C."/>
            <person name="Lipzen A."/>
            <person name="Lutzoni F."/>
            <person name="Magnuson J."/>
            <person name="Mondo S."/>
            <person name="Nolan M."/>
            <person name="Ohm R."/>
            <person name="Pangilinan J."/>
            <person name="Park H.-J."/>
            <person name="Ramirez L."/>
            <person name="Alfaro M."/>
            <person name="Sun H."/>
            <person name="Tritt A."/>
            <person name="Yoshinaga Y."/>
            <person name="Zwiers L.-H."/>
            <person name="Turgeon B."/>
            <person name="Goodwin S."/>
            <person name="Spatafora J."/>
            <person name="Crous P."/>
            <person name="Grigoriev I."/>
        </authorList>
    </citation>
    <scope>NUCLEOTIDE SEQUENCE</scope>
    <source>
        <strain evidence="3">CBS 379.55</strain>
    </source>
</reference>
<sequence>MLRRLLFLPRTAPHRRLFSAVASPRTEHVTIPCGSNGTVTVDIFHASRASQSAPVLIYLPSGPLLPEHTAEEDRLVKALAASSRSTLARINYRATTGITWPTPLHDVLAGYDWIIQHLLSDESQVARLGVCGELLGASLATSLALTECRLGGSRIVAAAANNPVADWVFADDLPVAEPSNLPEPRAPEETAIPADQDTMTWWAQQEDKDERETPAKPARPKKRASKPPSAWLTNADNPVIPTLTLSAQRDILFGNPQHMFDRFASPIHFFRSPHGELIYPKDDDGFASLDPLDIEDRLDINHYESRQDMERDRAPLMPVLRRCRAYARIYPPANMLLSLPQWHITTGLNSPLLDQASELAKMLKRSIARRQLRTKTARIMWQDPVEKAKYEAWADQRVGLSTSEGVGLWTVSDSPSWQDGVESLGRWMEECLTSKPA</sequence>
<feature type="domain" description="Alpha/beta hydrolase fold-3" evidence="2">
    <location>
        <begin position="67"/>
        <end position="233"/>
    </location>
</feature>
<dbReference type="AlphaFoldDB" id="A0A6A6JFR7"/>
<dbReference type="OrthoDB" id="5396420at2759"/>
<keyword evidence="4" id="KW-1185">Reference proteome</keyword>
<dbReference type="Proteomes" id="UP000800097">
    <property type="component" value="Unassembled WGS sequence"/>
</dbReference>
<proteinExistence type="predicted"/>
<dbReference type="InterPro" id="IPR013094">
    <property type="entry name" value="AB_hydrolase_3"/>
</dbReference>
<evidence type="ECO:0000259" key="2">
    <source>
        <dbReference type="Pfam" id="PF07859"/>
    </source>
</evidence>
<feature type="compositionally biased region" description="Basic and acidic residues" evidence="1">
    <location>
        <begin position="205"/>
        <end position="214"/>
    </location>
</feature>
<evidence type="ECO:0000256" key="1">
    <source>
        <dbReference type="SAM" id="MobiDB-lite"/>
    </source>
</evidence>
<dbReference type="RefSeq" id="XP_033652930.1">
    <property type="nucleotide sequence ID" value="XM_033795700.1"/>
</dbReference>
<dbReference type="EMBL" id="ML986497">
    <property type="protein sequence ID" value="KAF2275391.1"/>
    <property type="molecule type" value="Genomic_DNA"/>
</dbReference>
<dbReference type="GeneID" id="54548875"/>
<evidence type="ECO:0000313" key="3">
    <source>
        <dbReference type="EMBL" id="KAF2275391.1"/>
    </source>
</evidence>
<dbReference type="Pfam" id="PF07859">
    <property type="entry name" value="Abhydrolase_3"/>
    <property type="match status" value="1"/>
</dbReference>
<evidence type="ECO:0000313" key="4">
    <source>
        <dbReference type="Proteomes" id="UP000800097"/>
    </source>
</evidence>
<name>A0A6A6JFR7_WESOR</name>
<feature type="region of interest" description="Disordered" evidence="1">
    <location>
        <begin position="178"/>
        <end position="235"/>
    </location>
</feature>
<dbReference type="Gene3D" id="3.40.50.1820">
    <property type="entry name" value="alpha/beta hydrolase"/>
    <property type="match status" value="1"/>
</dbReference>
<gene>
    <name evidence="3" type="ORF">EI97DRAFT_379245</name>
</gene>
<accession>A0A6A6JFR7</accession>
<dbReference type="GO" id="GO:0016787">
    <property type="term" value="F:hydrolase activity"/>
    <property type="evidence" value="ECO:0007669"/>
    <property type="project" value="UniProtKB-KW"/>
</dbReference>
<dbReference type="InterPro" id="IPR029058">
    <property type="entry name" value="AB_hydrolase_fold"/>
</dbReference>
<protein>
    <submittedName>
        <fullName evidence="3">Alpha/beta-hydrolase</fullName>
    </submittedName>
</protein>
<organism evidence="3 4">
    <name type="scientific">Westerdykella ornata</name>
    <dbReference type="NCBI Taxonomy" id="318751"/>
    <lineage>
        <taxon>Eukaryota</taxon>
        <taxon>Fungi</taxon>
        <taxon>Dikarya</taxon>
        <taxon>Ascomycota</taxon>
        <taxon>Pezizomycotina</taxon>
        <taxon>Dothideomycetes</taxon>
        <taxon>Pleosporomycetidae</taxon>
        <taxon>Pleosporales</taxon>
        <taxon>Sporormiaceae</taxon>
        <taxon>Westerdykella</taxon>
    </lineage>
</organism>
<keyword evidence="3" id="KW-0378">Hydrolase</keyword>
<dbReference type="SUPFAM" id="SSF53474">
    <property type="entry name" value="alpha/beta-Hydrolases"/>
    <property type="match status" value="1"/>
</dbReference>